<proteinExistence type="predicted"/>
<dbReference type="PANTHER" id="PTHR10492:SF57">
    <property type="entry name" value="ATP-DEPENDENT DNA HELICASE"/>
    <property type="match status" value="1"/>
</dbReference>
<sequence length="113" mass="12631">ILSKWQNGRVECLKYRLLAVYRHYSMLPGKIATYKSIDTVIDQDEAINYATEFLNSLHLSGLLPHIINVKVSVPIILLRNIDPPRLCTGTGLAVKGLLKNSIETIILIGKFKG</sequence>
<dbReference type="PANTHER" id="PTHR10492">
    <property type="match status" value="1"/>
</dbReference>
<evidence type="ECO:0000313" key="3">
    <source>
        <dbReference type="Proteomes" id="UP000499080"/>
    </source>
</evidence>
<dbReference type="Proteomes" id="UP000499080">
    <property type="component" value="Unassembled WGS sequence"/>
</dbReference>
<feature type="non-terminal residue" evidence="2">
    <location>
        <position position="1"/>
    </location>
</feature>
<dbReference type="AlphaFoldDB" id="A0A4Y2BG89"/>
<dbReference type="OrthoDB" id="6428367at2759"/>
<dbReference type="EMBL" id="BGPR01083412">
    <property type="protein sequence ID" value="GBL91282.1"/>
    <property type="molecule type" value="Genomic_DNA"/>
</dbReference>
<dbReference type="Pfam" id="PF21530">
    <property type="entry name" value="Pif1_2B_dom"/>
    <property type="match status" value="1"/>
</dbReference>
<feature type="domain" description="DNA helicase Pif1-like 2B" evidence="1">
    <location>
        <begin position="52"/>
        <end position="97"/>
    </location>
</feature>
<accession>A0A4Y2BG89</accession>
<gene>
    <name evidence="2" type="ORF">AVEN_259057_1</name>
</gene>
<dbReference type="InterPro" id="IPR049163">
    <property type="entry name" value="Pif1-like_2B_dom"/>
</dbReference>
<name>A0A4Y2BG89_ARAVE</name>
<organism evidence="2 3">
    <name type="scientific">Araneus ventricosus</name>
    <name type="common">Orbweaver spider</name>
    <name type="synonym">Epeira ventricosa</name>
    <dbReference type="NCBI Taxonomy" id="182803"/>
    <lineage>
        <taxon>Eukaryota</taxon>
        <taxon>Metazoa</taxon>
        <taxon>Ecdysozoa</taxon>
        <taxon>Arthropoda</taxon>
        <taxon>Chelicerata</taxon>
        <taxon>Arachnida</taxon>
        <taxon>Araneae</taxon>
        <taxon>Araneomorphae</taxon>
        <taxon>Entelegynae</taxon>
        <taxon>Araneoidea</taxon>
        <taxon>Araneidae</taxon>
        <taxon>Araneus</taxon>
    </lineage>
</organism>
<comment type="caution">
    <text evidence="2">The sequence shown here is derived from an EMBL/GenBank/DDBJ whole genome shotgun (WGS) entry which is preliminary data.</text>
</comment>
<protein>
    <recommendedName>
        <fullName evidence="1">DNA helicase Pif1-like 2B domain-containing protein</fullName>
    </recommendedName>
</protein>
<keyword evidence="3" id="KW-1185">Reference proteome</keyword>
<evidence type="ECO:0000313" key="2">
    <source>
        <dbReference type="EMBL" id="GBL91282.1"/>
    </source>
</evidence>
<evidence type="ECO:0000259" key="1">
    <source>
        <dbReference type="Pfam" id="PF21530"/>
    </source>
</evidence>
<reference evidence="2 3" key="1">
    <citation type="journal article" date="2019" name="Sci. Rep.">
        <title>Orb-weaving spider Araneus ventricosus genome elucidates the spidroin gene catalogue.</title>
        <authorList>
            <person name="Kono N."/>
            <person name="Nakamura H."/>
            <person name="Ohtoshi R."/>
            <person name="Moran D.A.P."/>
            <person name="Shinohara A."/>
            <person name="Yoshida Y."/>
            <person name="Fujiwara M."/>
            <person name="Mori M."/>
            <person name="Tomita M."/>
            <person name="Arakawa K."/>
        </authorList>
    </citation>
    <scope>NUCLEOTIDE SEQUENCE [LARGE SCALE GENOMIC DNA]</scope>
</reference>